<dbReference type="PANTHER" id="PTHR34236:SF1">
    <property type="entry name" value="DIMETHYL SULFOXIDE REDUCTASE TRANSCRIPTIONAL ACTIVATOR"/>
    <property type="match status" value="1"/>
</dbReference>
<dbReference type="PANTHER" id="PTHR34236">
    <property type="entry name" value="DIMETHYL SULFOXIDE REDUCTASE TRANSCRIPTIONAL ACTIVATOR"/>
    <property type="match status" value="1"/>
</dbReference>
<evidence type="ECO:0000313" key="3">
    <source>
        <dbReference type="Proteomes" id="UP000050515"/>
    </source>
</evidence>
<dbReference type="Proteomes" id="UP000050515">
    <property type="component" value="Unassembled WGS sequence"/>
</dbReference>
<proteinExistence type="predicted"/>
<evidence type="ECO:0000313" key="2">
    <source>
        <dbReference type="EMBL" id="KPV47340.1"/>
    </source>
</evidence>
<organism evidence="2 3">
    <name type="scientific">Acidiplasma aeolicum</name>
    <dbReference type="NCBI Taxonomy" id="507754"/>
    <lineage>
        <taxon>Archaea</taxon>
        <taxon>Methanobacteriati</taxon>
        <taxon>Thermoplasmatota</taxon>
        <taxon>Thermoplasmata</taxon>
        <taxon>Thermoplasmatales</taxon>
        <taxon>Ferroplasmaceae</taxon>
        <taxon>Acidiplasma</taxon>
    </lineage>
</organism>
<dbReference type="RefSeq" id="WP_054963897.1">
    <property type="nucleotide sequence ID" value="NZ_LJCQ01000090.1"/>
</dbReference>
<reference evidence="2 3" key="1">
    <citation type="submission" date="2015-09" db="EMBL/GenBank/DDBJ databases">
        <title>Draft genome sequence of Acidiplasma aeolicum DSM 18409.</title>
        <authorList>
            <person name="Hemp J."/>
        </authorList>
    </citation>
    <scope>NUCLEOTIDE SEQUENCE [LARGE SCALE GENOMIC DNA]</scope>
    <source>
        <strain evidence="2 3">V</strain>
    </source>
</reference>
<evidence type="ECO:0000259" key="1">
    <source>
        <dbReference type="Pfam" id="PF04967"/>
    </source>
</evidence>
<name>A0A0P9F5P4_9ARCH</name>
<feature type="domain" description="HTH bat-type" evidence="1">
    <location>
        <begin position="160"/>
        <end position="209"/>
    </location>
</feature>
<comment type="caution">
    <text evidence="2">The sequence shown here is derived from an EMBL/GenBank/DDBJ whole genome shotgun (WGS) entry which is preliminary data.</text>
</comment>
<accession>A0A0P9F5P4</accession>
<protein>
    <recommendedName>
        <fullName evidence="1">HTH bat-type domain-containing protein</fullName>
    </recommendedName>
</protein>
<feature type="non-terminal residue" evidence="2">
    <location>
        <position position="209"/>
    </location>
</feature>
<dbReference type="AlphaFoldDB" id="A0A0P9F5P4"/>
<gene>
    <name evidence="2" type="ORF">SE19_01485</name>
</gene>
<dbReference type="InterPro" id="IPR007050">
    <property type="entry name" value="HTH_bacterioopsin"/>
</dbReference>
<dbReference type="EMBL" id="LJCQ01000090">
    <property type="protein sequence ID" value="KPV47340.1"/>
    <property type="molecule type" value="Genomic_DNA"/>
</dbReference>
<dbReference type="Pfam" id="PF04967">
    <property type="entry name" value="HTH_10"/>
    <property type="match status" value="1"/>
</dbReference>
<sequence length="209" mass="24595">MNDTSFFSLKIRHENCWTNYVPENYRDVLLGYTYNENSLRAIRFSKFYNKSDIREIKISIKKDKSVKNVNIYNIDSSSSILYMDVSYENAFIDKLIKKAIYPLKSSVYNNTENYIFMTEKYRINDILKIAGNDVYIKNIRELKAEEVVPEISSYILDIFLTDKEKFVLKEAIDSKFFNIPRGASNKELAQRLNISKMAINVEIRRAVNK</sequence>